<dbReference type="AlphaFoldDB" id="A0A1F4R8X8"/>
<dbReference type="GO" id="GO:0016779">
    <property type="term" value="F:nucleotidyltransferase activity"/>
    <property type="evidence" value="ECO:0007669"/>
    <property type="project" value="UniProtKB-KW"/>
</dbReference>
<keyword evidence="4" id="KW-0548">Nucleotidyltransferase</keyword>
<dbReference type="Gene3D" id="3.30.460.10">
    <property type="entry name" value="Beta Polymerase, domain 2"/>
    <property type="match status" value="1"/>
</dbReference>
<comment type="similarity">
    <text evidence="9">Belongs to the MntA antitoxin family.</text>
</comment>
<dbReference type="SUPFAM" id="SSF81301">
    <property type="entry name" value="Nucleotidyltransferase"/>
    <property type="match status" value="1"/>
</dbReference>
<organism evidence="11 12">
    <name type="scientific">candidate division WOR-1 bacterium RIFCSPLOWO2_02_FULL_46_20</name>
    <dbReference type="NCBI Taxonomy" id="1802567"/>
    <lineage>
        <taxon>Bacteria</taxon>
        <taxon>Bacillati</taxon>
        <taxon>Saganbacteria</taxon>
    </lineage>
</organism>
<evidence type="ECO:0000256" key="1">
    <source>
        <dbReference type="ARBA" id="ARBA00001946"/>
    </source>
</evidence>
<keyword evidence="6" id="KW-0547">Nucleotide-binding</keyword>
<gene>
    <name evidence="11" type="ORF">A3H38_03035</name>
</gene>
<protein>
    <submittedName>
        <fullName evidence="11">Nucleotidyltransferase</fullName>
    </submittedName>
</protein>
<evidence type="ECO:0000256" key="9">
    <source>
        <dbReference type="ARBA" id="ARBA00038276"/>
    </source>
</evidence>
<dbReference type="InterPro" id="IPR052038">
    <property type="entry name" value="Type-VII_TA_antitoxin"/>
</dbReference>
<dbReference type="InterPro" id="IPR002934">
    <property type="entry name" value="Polymerase_NTP_transf_dom"/>
</dbReference>
<evidence type="ECO:0000256" key="2">
    <source>
        <dbReference type="ARBA" id="ARBA00022649"/>
    </source>
</evidence>
<evidence type="ECO:0000256" key="8">
    <source>
        <dbReference type="ARBA" id="ARBA00022842"/>
    </source>
</evidence>
<dbReference type="CDD" id="cd05403">
    <property type="entry name" value="NT_KNTase_like"/>
    <property type="match status" value="1"/>
</dbReference>
<sequence>MASLKKNKEVLKKHLVKRIGLFGSYVRGDENEKSDMDFLVEMSRPSYEHFFDLATYLENLFGKKIELITLKGMSPHIWPYIKKEIKWYET</sequence>
<evidence type="ECO:0000256" key="4">
    <source>
        <dbReference type="ARBA" id="ARBA00022695"/>
    </source>
</evidence>
<dbReference type="GO" id="GO:0046872">
    <property type="term" value="F:metal ion binding"/>
    <property type="evidence" value="ECO:0007669"/>
    <property type="project" value="UniProtKB-KW"/>
</dbReference>
<reference evidence="11 12" key="1">
    <citation type="journal article" date="2016" name="Nat. Commun.">
        <title>Thousands of microbial genomes shed light on interconnected biogeochemical processes in an aquifer system.</title>
        <authorList>
            <person name="Anantharaman K."/>
            <person name="Brown C.T."/>
            <person name="Hug L.A."/>
            <person name="Sharon I."/>
            <person name="Castelle C.J."/>
            <person name="Probst A.J."/>
            <person name="Thomas B.C."/>
            <person name="Singh A."/>
            <person name="Wilkins M.J."/>
            <person name="Karaoz U."/>
            <person name="Brodie E.L."/>
            <person name="Williams K.H."/>
            <person name="Hubbard S.S."/>
            <person name="Banfield J.F."/>
        </authorList>
    </citation>
    <scope>NUCLEOTIDE SEQUENCE [LARGE SCALE GENOMIC DNA]</scope>
</reference>
<dbReference type="EMBL" id="METP01000048">
    <property type="protein sequence ID" value="OGC04634.1"/>
    <property type="molecule type" value="Genomic_DNA"/>
</dbReference>
<feature type="domain" description="Polymerase nucleotidyl transferase" evidence="10">
    <location>
        <begin position="7"/>
        <end position="84"/>
    </location>
</feature>
<dbReference type="InterPro" id="IPR043519">
    <property type="entry name" value="NT_sf"/>
</dbReference>
<comment type="cofactor">
    <cofactor evidence="1">
        <name>Mg(2+)</name>
        <dbReference type="ChEBI" id="CHEBI:18420"/>
    </cofactor>
</comment>
<accession>A0A1F4R8X8</accession>
<keyword evidence="5" id="KW-0479">Metal-binding</keyword>
<evidence type="ECO:0000313" key="11">
    <source>
        <dbReference type="EMBL" id="OGC04634.1"/>
    </source>
</evidence>
<evidence type="ECO:0000256" key="7">
    <source>
        <dbReference type="ARBA" id="ARBA00022840"/>
    </source>
</evidence>
<keyword evidence="8" id="KW-0460">Magnesium</keyword>
<proteinExistence type="inferred from homology"/>
<dbReference type="GO" id="GO:0005524">
    <property type="term" value="F:ATP binding"/>
    <property type="evidence" value="ECO:0007669"/>
    <property type="project" value="UniProtKB-KW"/>
</dbReference>
<evidence type="ECO:0000259" key="10">
    <source>
        <dbReference type="Pfam" id="PF01909"/>
    </source>
</evidence>
<keyword evidence="3 11" id="KW-0808">Transferase</keyword>
<dbReference type="PANTHER" id="PTHR33571">
    <property type="entry name" value="SSL8005 PROTEIN"/>
    <property type="match status" value="1"/>
</dbReference>
<evidence type="ECO:0000256" key="5">
    <source>
        <dbReference type="ARBA" id="ARBA00022723"/>
    </source>
</evidence>
<dbReference type="PANTHER" id="PTHR33571:SF14">
    <property type="entry name" value="PROTEIN ADENYLYLTRANSFERASE MJ0435-RELATED"/>
    <property type="match status" value="1"/>
</dbReference>
<evidence type="ECO:0000313" key="12">
    <source>
        <dbReference type="Proteomes" id="UP000176938"/>
    </source>
</evidence>
<evidence type="ECO:0000256" key="3">
    <source>
        <dbReference type="ARBA" id="ARBA00022679"/>
    </source>
</evidence>
<keyword evidence="2" id="KW-1277">Toxin-antitoxin system</keyword>
<keyword evidence="7" id="KW-0067">ATP-binding</keyword>
<comment type="caution">
    <text evidence="11">The sequence shown here is derived from an EMBL/GenBank/DDBJ whole genome shotgun (WGS) entry which is preliminary data.</text>
</comment>
<dbReference type="Pfam" id="PF01909">
    <property type="entry name" value="NTP_transf_2"/>
    <property type="match status" value="1"/>
</dbReference>
<name>A0A1F4R8X8_UNCSA</name>
<evidence type="ECO:0000256" key="6">
    <source>
        <dbReference type="ARBA" id="ARBA00022741"/>
    </source>
</evidence>
<dbReference type="Proteomes" id="UP000176938">
    <property type="component" value="Unassembled WGS sequence"/>
</dbReference>